<gene>
    <name evidence="1" type="ORF">DPEC_G00199910</name>
</gene>
<dbReference type="Proteomes" id="UP001157502">
    <property type="component" value="Chromosome 16"/>
</dbReference>
<protein>
    <submittedName>
        <fullName evidence="1">Uncharacterized protein</fullName>
    </submittedName>
</protein>
<name>A0ACC2G925_DALPE</name>
<evidence type="ECO:0000313" key="1">
    <source>
        <dbReference type="EMBL" id="KAJ7999965.1"/>
    </source>
</evidence>
<accession>A0ACC2G925</accession>
<evidence type="ECO:0000313" key="2">
    <source>
        <dbReference type="Proteomes" id="UP001157502"/>
    </source>
</evidence>
<keyword evidence="2" id="KW-1185">Reference proteome</keyword>
<dbReference type="EMBL" id="CM055743">
    <property type="protein sequence ID" value="KAJ7999965.1"/>
    <property type="molecule type" value="Genomic_DNA"/>
</dbReference>
<organism evidence="1 2">
    <name type="scientific">Dallia pectoralis</name>
    <name type="common">Alaska blackfish</name>
    <dbReference type="NCBI Taxonomy" id="75939"/>
    <lineage>
        <taxon>Eukaryota</taxon>
        <taxon>Metazoa</taxon>
        <taxon>Chordata</taxon>
        <taxon>Craniata</taxon>
        <taxon>Vertebrata</taxon>
        <taxon>Euteleostomi</taxon>
        <taxon>Actinopterygii</taxon>
        <taxon>Neopterygii</taxon>
        <taxon>Teleostei</taxon>
        <taxon>Protacanthopterygii</taxon>
        <taxon>Esociformes</taxon>
        <taxon>Umbridae</taxon>
        <taxon>Dallia</taxon>
    </lineage>
</organism>
<comment type="caution">
    <text evidence="1">The sequence shown here is derived from an EMBL/GenBank/DDBJ whole genome shotgun (WGS) entry which is preliminary data.</text>
</comment>
<proteinExistence type="predicted"/>
<reference evidence="1" key="1">
    <citation type="submission" date="2021-05" db="EMBL/GenBank/DDBJ databases">
        <authorList>
            <person name="Pan Q."/>
            <person name="Jouanno E."/>
            <person name="Zahm M."/>
            <person name="Klopp C."/>
            <person name="Cabau C."/>
            <person name="Louis A."/>
            <person name="Berthelot C."/>
            <person name="Parey E."/>
            <person name="Roest Crollius H."/>
            <person name="Montfort J."/>
            <person name="Robinson-Rechavi M."/>
            <person name="Bouchez O."/>
            <person name="Lampietro C."/>
            <person name="Lopez Roques C."/>
            <person name="Donnadieu C."/>
            <person name="Postlethwait J."/>
            <person name="Bobe J."/>
            <person name="Dillon D."/>
            <person name="Chandos A."/>
            <person name="von Hippel F."/>
            <person name="Guiguen Y."/>
        </authorList>
    </citation>
    <scope>NUCLEOTIDE SEQUENCE</scope>
    <source>
        <strain evidence="1">YG-Jan2019</strain>
    </source>
</reference>
<sequence>MPTTDGASSVTSKNHTTAFVTVSSNQTSHKPSGNSTNPGHHSMATPTKKNHRNVTMGLSTISVSNRTTMSDTTQDWQPTNSSQVTHISSYTTHQTNTTLTTRVSRQTVEYHTAMTKPNRGTSILLGSCSLLLGPLISMMNLL</sequence>